<evidence type="ECO:0000256" key="1">
    <source>
        <dbReference type="SAM" id="MobiDB-lite"/>
    </source>
</evidence>
<dbReference type="GeneID" id="54304858"/>
<organism evidence="2 3">
    <name type="scientific">Aplosporella prunicola CBS 121167</name>
    <dbReference type="NCBI Taxonomy" id="1176127"/>
    <lineage>
        <taxon>Eukaryota</taxon>
        <taxon>Fungi</taxon>
        <taxon>Dikarya</taxon>
        <taxon>Ascomycota</taxon>
        <taxon>Pezizomycotina</taxon>
        <taxon>Dothideomycetes</taxon>
        <taxon>Dothideomycetes incertae sedis</taxon>
        <taxon>Botryosphaeriales</taxon>
        <taxon>Aplosporellaceae</taxon>
        <taxon>Aplosporella</taxon>
    </lineage>
</organism>
<name>A0A6A6B1S3_9PEZI</name>
<dbReference type="RefSeq" id="XP_033393842.1">
    <property type="nucleotide sequence ID" value="XM_033547351.1"/>
</dbReference>
<sequence>MQRRVSGERQTSQSKAGQGKAGQGRCSQMTLTYPREILNVTFSLLLDCLFACMHHATYALLLNLLTCCTRTYISPLATAAGTAPPPYPTCLPYPCQRVPSGCGCARGAAGRLWALTRLVSACRGLRGRIVWPDVAVRAAGVRAWCGWVWLRFWPQFRPGSVCVLRIGRQGADIVGGWAGGWGVALAARVRTLRGRACCVQPCGKRGL</sequence>
<protein>
    <submittedName>
        <fullName evidence="2">Uncharacterized protein</fullName>
    </submittedName>
</protein>
<dbReference type="AlphaFoldDB" id="A0A6A6B1S3"/>
<feature type="region of interest" description="Disordered" evidence="1">
    <location>
        <begin position="1"/>
        <end position="25"/>
    </location>
</feature>
<evidence type="ECO:0000313" key="3">
    <source>
        <dbReference type="Proteomes" id="UP000799438"/>
    </source>
</evidence>
<proteinExistence type="predicted"/>
<dbReference type="EMBL" id="ML995498">
    <property type="protein sequence ID" value="KAF2138129.1"/>
    <property type="molecule type" value="Genomic_DNA"/>
</dbReference>
<evidence type="ECO:0000313" key="2">
    <source>
        <dbReference type="EMBL" id="KAF2138129.1"/>
    </source>
</evidence>
<dbReference type="Proteomes" id="UP000799438">
    <property type="component" value="Unassembled WGS sequence"/>
</dbReference>
<reference evidence="2" key="1">
    <citation type="journal article" date="2020" name="Stud. Mycol.">
        <title>101 Dothideomycetes genomes: a test case for predicting lifestyles and emergence of pathogens.</title>
        <authorList>
            <person name="Haridas S."/>
            <person name="Albert R."/>
            <person name="Binder M."/>
            <person name="Bloem J."/>
            <person name="Labutti K."/>
            <person name="Salamov A."/>
            <person name="Andreopoulos B."/>
            <person name="Baker S."/>
            <person name="Barry K."/>
            <person name="Bills G."/>
            <person name="Bluhm B."/>
            <person name="Cannon C."/>
            <person name="Castanera R."/>
            <person name="Culley D."/>
            <person name="Daum C."/>
            <person name="Ezra D."/>
            <person name="Gonzalez J."/>
            <person name="Henrissat B."/>
            <person name="Kuo A."/>
            <person name="Liang C."/>
            <person name="Lipzen A."/>
            <person name="Lutzoni F."/>
            <person name="Magnuson J."/>
            <person name="Mondo S."/>
            <person name="Nolan M."/>
            <person name="Ohm R."/>
            <person name="Pangilinan J."/>
            <person name="Park H.-J."/>
            <person name="Ramirez L."/>
            <person name="Alfaro M."/>
            <person name="Sun H."/>
            <person name="Tritt A."/>
            <person name="Yoshinaga Y."/>
            <person name="Zwiers L.-H."/>
            <person name="Turgeon B."/>
            <person name="Goodwin S."/>
            <person name="Spatafora J."/>
            <person name="Crous P."/>
            <person name="Grigoriev I."/>
        </authorList>
    </citation>
    <scope>NUCLEOTIDE SEQUENCE</scope>
    <source>
        <strain evidence="2">CBS 121167</strain>
    </source>
</reference>
<keyword evidence="3" id="KW-1185">Reference proteome</keyword>
<accession>A0A6A6B1S3</accession>
<gene>
    <name evidence="2" type="ORF">K452DRAFT_95588</name>
</gene>